<gene>
    <name evidence="2" type="ORF">ESN35_06730</name>
</gene>
<dbReference type="RefSeq" id="WP_129237637.1">
    <property type="nucleotide sequence ID" value="NZ_CP035464.1"/>
</dbReference>
<protein>
    <submittedName>
        <fullName evidence="2">Uncharacterized protein</fullName>
    </submittedName>
</protein>
<dbReference type="KEGG" id="bgx:ESN35_06730"/>
<feature type="compositionally biased region" description="Basic and acidic residues" evidence="1">
    <location>
        <begin position="1"/>
        <end position="17"/>
    </location>
</feature>
<name>A0A4P6DT03_9BIFI</name>
<organism evidence="2">
    <name type="scientific">Bifidobacterium pullorum subsp. gallinarum</name>
    <dbReference type="NCBI Taxonomy" id="78344"/>
    <lineage>
        <taxon>Bacteria</taxon>
        <taxon>Bacillati</taxon>
        <taxon>Actinomycetota</taxon>
        <taxon>Actinomycetes</taxon>
        <taxon>Bifidobacteriales</taxon>
        <taxon>Bifidobacteriaceae</taxon>
        <taxon>Bifidobacterium</taxon>
    </lineage>
</organism>
<dbReference type="EMBL" id="CP035464">
    <property type="protein sequence ID" value="QAY33131.1"/>
    <property type="molecule type" value="Genomic_DNA"/>
</dbReference>
<reference evidence="2" key="1">
    <citation type="submission" date="2019-01" db="EMBL/GenBank/DDBJ databases">
        <title>Complete genome sequence of Bifidobacterium gallinarum CACC 514.</title>
        <authorList>
            <person name="Jung M."/>
        </authorList>
    </citation>
    <scope>NUCLEOTIDE SEQUENCE [LARGE SCALE GENOMIC DNA]</scope>
    <source>
        <strain evidence="2">CACC 514</strain>
    </source>
</reference>
<evidence type="ECO:0000313" key="2">
    <source>
        <dbReference type="EMBL" id="QAY33131.1"/>
    </source>
</evidence>
<proteinExistence type="predicted"/>
<dbReference type="AlphaFoldDB" id="A0A4P6DT03"/>
<dbReference type="Proteomes" id="UP000293589">
    <property type="component" value="Chromosome"/>
</dbReference>
<evidence type="ECO:0000256" key="1">
    <source>
        <dbReference type="SAM" id="MobiDB-lite"/>
    </source>
</evidence>
<sequence>MSRLEEMAVNEAAKRYPDTATPENNYLGNMPQIDDFIAGASWLANFDPPDEVLDAMMSVLRGDRQAEASDEGRGFTPDEKEIIEDWQHRRITNDEMWKRLNRCQMRRMWKAGMEAML</sequence>
<feature type="region of interest" description="Disordered" evidence="1">
    <location>
        <begin position="1"/>
        <end position="27"/>
    </location>
</feature>
<accession>A0A4P6DT03</accession>